<protein>
    <recommendedName>
        <fullName evidence="10">Mak10 subunit, NatC N(Alpha)-terminal acetyltransferase</fullName>
    </recommendedName>
</protein>
<feature type="domain" description="NAA35-like TPR repeats" evidence="7">
    <location>
        <begin position="367"/>
        <end position="725"/>
    </location>
</feature>
<evidence type="ECO:0000256" key="5">
    <source>
        <dbReference type="SAM" id="MobiDB-lite"/>
    </source>
</evidence>
<feature type="region of interest" description="Disordered" evidence="5">
    <location>
        <begin position="1"/>
        <end position="34"/>
    </location>
</feature>
<comment type="caution">
    <text evidence="8">The sequence shown here is derived from an EMBL/GenBank/DDBJ whole genome shotgun (WGS) entry which is preliminary data.</text>
</comment>
<evidence type="ECO:0000313" key="9">
    <source>
        <dbReference type="Proteomes" id="UP000281245"/>
    </source>
</evidence>
<proteinExistence type="inferred from homology"/>
<dbReference type="OrthoDB" id="269405at2759"/>
<dbReference type="PANTHER" id="PTHR21373">
    <property type="entry name" value="GLUCOSE REPRESSIBLE PROTEIN MAK10"/>
    <property type="match status" value="1"/>
</dbReference>
<comment type="subcellular location">
    <subcellularLocation>
        <location evidence="1">Cytoplasm</location>
    </subcellularLocation>
</comment>
<reference evidence="8 9" key="1">
    <citation type="journal article" date="2018" name="BMC Genomics">
        <title>Genomic evidence for intraspecific hybridization in a clonal and extremely halotolerant yeast.</title>
        <authorList>
            <person name="Gostincar C."/>
            <person name="Stajich J.E."/>
            <person name="Zupancic J."/>
            <person name="Zalar P."/>
            <person name="Gunde-Cimerman N."/>
        </authorList>
    </citation>
    <scope>NUCLEOTIDE SEQUENCE [LARGE SCALE GENOMIC DNA]</scope>
    <source>
        <strain evidence="8 9">EXF-6656</strain>
    </source>
</reference>
<gene>
    <name evidence="8" type="ORF">D0869_10707</name>
</gene>
<feature type="domain" description="NAA35-like N-terminal" evidence="6">
    <location>
        <begin position="74"/>
        <end position="235"/>
    </location>
</feature>
<dbReference type="AlphaFoldDB" id="A0A3M6WD52"/>
<comment type="similarity">
    <text evidence="2">Belongs to the MAK10 family.</text>
</comment>
<keyword evidence="3" id="KW-0963">Cytoplasm</keyword>
<evidence type="ECO:0000313" key="8">
    <source>
        <dbReference type="EMBL" id="RMX76455.1"/>
    </source>
</evidence>
<dbReference type="PANTHER" id="PTHR21373:SF0">
    <property type="entry name" value="N-ALPHA-ACETYLTRANSFERASE 35, NATC AUXILIARY SUBUNIT"/>
    <property type="match status" value="1"/>
</dbReference>
<dbReference type="GO" id="GO:0031417">
    <property type="term" value="C:NatC complex"/>
    <property type="evidence" value="ECO:0007669"/>
    <property type="project" value="InterPro"/>
</dbReference>
<name>A0A3M6WD52_HORWE</name>
<accession>A0A3M6WD52</accession>
<dbReference type="InterPro" id="IPR007244">
    <property type="entry name" value="Naa35_N"/>
</dbReference>
<sequence length="772" mass="88512">MTCRRSESHRRRPCEIMSARPPADLGQSGGAQNGDIETAVRHSEREAKEAMSFRQRGARDVTEEFAAAANQLKPGQLVKDEYFTLFEAVGALEIMDPKMDSGYVPPNDSFNADFDVCRGLEATEVLWIMDELLCLEIAWHEGYPLSQTVFTSLHVDRLLSPDNRPPYTFPYGDSPGPNLTLQQQLVHKVLRAYCVALVKSIQASLLIIQSQNFYEEEDFVTHLFGRDLLERIQPGQAAEALEDALKCVMSAHLPSEISDALESRLWFRRSYLAVLLAETDEWSGLTAQLEEVNQSHSLVKPIPETFSEKVQRQLATSTPPRPQLQMSWQGAVERWTKLLSDIAEADRLTTFWVCQSPHCLQRAMWAFAYREPQPGTFARAYLQDKLFGSDRVTEDMSQFDLLLADLRDLVLAGDQLAALESFQVEVPTDPRHLCSRHIESFMDRAFEEYLNLYRMVCQNRCRIRRTFTQAIPILDSLETIAMQTDEEINCIAPQKTLTSAKGTTDRLNPLTNWTQYYKTFTMARSVQLGFETEIYLPEELCTMHWLLNVFCQSQCDRLGHIERFLFDRMKTLTQARDSRYVVETLASQDWIKSLRHLWETHRLLSLALYRLYGILMASGIIRPPKRDYANEQLLWDARMKSYLTIVNDPIPSLQEFKRASSEIKELTSTCADVNDNIKQARQHLAEMKQMTPQQAKYVGTEEQWKREMKQLETTCVATAVQTSQLLKLAEKRGGEAAANPEGGLNDTIEAVIPDPSKRYHLWWVVPVLKERK</sequence>
<evidence type="ECO:0000259" key="7">
    <source>
        <dbReference type="Pfam" id="PF25789"/>
    </source>
</evidence>
<organism evidence="8 9">
    <name type="scientific">Hortaea werneckii</name>
    <name type="common">Black yeast</name>
    <name type="synonym">Cladosporium werneckii</name>
    <dbReference type="NCBI Taxonomy" id="91943"/>
    <lineage>
        <taxon>Eukaryota</taxon>
        <taxon>Fungi</taxon>
        <taxon>Dikarya</taxon>
        <taxon>Ascomycota</taxon>
        <taxon>Pezizomycotina</taxon>
        <taxon>Dothideomycetes</taxon>
        <taxon>Dothideomycetidae</taxon>
        <taxon>Mycosphaerellales</taxon>
        <taxon>Teratosphaeriaceae</taxon>
        <taxon>Hortaea</taxon>
    </lineage>
</organism>
<dbReference type="InterPro" id="IPR057983">
    <property type="entry name" value="NAA35-like_N"/>
</dbReference>
<evidence type="ECO:0000259" key="6">
    <source>
        <dbReference type="Pfam" id="PF04112"/>
    </source>
</evidence>
<keyword evidence="4" id="KW-0175">Coiled coil</keyword>
<evidence type="ECO:0000256" key="4">
    <source>
        <dbReference type="SAM" id="Coils"/>
    </source>
</evidence>
<dbReference type="EMBL" id="QWIJ01001109">
    <property type="protein sequence ID" value="RMX76455.1"/>
    <property type="molecule type" value="Genomic_DNA"/>
</dbReference>
<dbReference type="Proteomes" id="UP000281245">
    <property type="component" value="Unassembled WGS sequence"/>
</dbReference>
<evidence type="ECO:0000256" key="3">
    <source>
        <dbReference type="ARBA" id="ARBA00022490"/>
    </source>
</evidence>
<dbReference type="Pfam" id="PF25789">
    <property type="entry name" value="TPR_NAA35"/>
    <property type="match status" value="1"/>
</dbReference>
<feature type="coiled-coil region" evidence="4">
    <location>
        <begin position="656"/>
        <end position="690"/>
    </location>
</feature>
<dbReference type="InterPro" id="IPR057982">
    <property type="entry name" value="TPR_NAA35"/>
</dbReference>
<evidence type="ECO:0000256" key="1">
    <source>
        <dbReference type="ARBA" id="ARBA00004496"/>
    </source>
</evidence>
<evidence type="ECO:0000256" key="2">
    <source>
        <dbReference type="ARBA" id="ARBA00006289"/>
    </source>
</evidence>
<dbReference type="Pfam" id="PF04112">
    <property type="entry name" value="Mak10"/>
    <property type="match status" value="1"/>
</dbReference>
<evidence type="ECO:0008006" key="10">
    <source>
        <dbReference type="Google" id="ProtNLM"/>
    </source>
</evidence>